<proteinExistence type="predicted"/>
<name>A0A8T0VSG3_PANVG</name>
<gene>
    <name evidence="2" type="ORF">PVAP13_2KG047364</name>
</gene>
<dbReference type="EMBL" id="CM029039">
    <property type="protein sequence ID" value="KAG2639821.1"/>
    <property type="molecule type" value="Genomic_DNA"/>
</dbReference>
<organism evidence="2 3">
    <name type="scientific">Panicum virgatum</name>
    <name type="common">Blackwell switchgrass</name>
    <dbReference type="NCBI Taxonomy" id="38727"/>
    <lineage>
        <taxon>Eukaryota</taxon>
        <taxon>Viridiplantae</taxon>
        <taxon>Streptophyta</taxon>
        <taxon>Embryophyta</taxon>
        <taxon>Tracheophyta</taxon>
        <taxon>Spermatophyta</taxon>
        <taxon>Magnoliopsida</taxon>
        <taxon>Liliopsida</taxon>
        <taxon>Poales</taxon>
        <taxon>Poaceae</taxon>
        <taxon>PACMAD clade</taxon>
        <taxon>Panicoideae</taxon>
        <taxon>Panicodae</taxon>
        <taxon>Paniceae</taxon>
        <taxon>Panicinae</taxon>
        <taxon>Panicum</taxon>
        <taxon>Panicum sect. Hiantes</taxon>
    </lineage>
</organism>
<feature type="region of interest" description="Disordered" evidence="1">
    <location>
        <begin position="1"/>
        <end position="61"/>
    </location>
</feature>
<accession>A0A8T0VSG3</accession>
<evidence type="ECO:0000256" key="1">
    <source>
        <dbReference type="SAM" id="MobiDB-lite"/>
    </source>
</evidence>
<feature type="region of interest" description="Disordered" evidence="1">
    <location>
        <begin position="111"/>
        <end position="135"/>
    </location>
</feature>
<protein>
    <submittedName>
        <fullName evidence="2">Uncharacterized protein</fullName>
    </submittedName>
</protein>
<sequence length="246" mass="25627">MLREASQSQRGRGRPAVGGARPRQARRRNVGGEGRRQGCQGGGDRAGRHVKSTSSPRLPLLPPAVPPAAWALLVAALAAARALLLTALAPPPEQRRTSFFLLLSWPKQSSSRSPAKFAGHTPPPVDSSHPQHHNLPISIHDQALGATEHNLDGNRGSCDPHCRRSSELRPPSNSLPWGARVAAGGAGAVGRGDFAPPAATTSLSQAGPSPPRLPLPSPLVPPAARALLVTALAAARASGRRARTWA</sequence>
<comment type="caution">
    <text evidence="2">The sequence shown here is derived from an EMBL/GenBank/DDBJ whole genome shotgun (WGS) entry which is preliminary data.</text>
</comment>
<dbReference type="Proteomes" id="UP000823388">
    <property type="component" value="Chromosome 2K"/>
</dbReference>
<evidence type="ECO:0000313" key="2">
    <source>
        <dbReference type="EMBL" id="KAG2639821.1"/>
    </source>
</evidence>
<keyword evidence="3" id="KW-1185">Reference proteome</keyword>
<evidence type="ECO:0000313" key="3">
    <source>
        <dbReference type="Proteomes" id="UP000823388"/>
    </source>
</evidence>
<reference evidence="2" key="1">
    <citation type="submission" date="2020-05" db="EMBL/GenBank/DDBJ databases">
        <title>WGS assembly of Panicum virgatum.</title>
        <authorList>
            <person name="Lovell J.T."/>
            <person name="Jenkins J."/>
            <person name="Shu S."/>
            <person name="Juenger T.E."/>
            <person name="Schmutz J."/>
        </authorList>
    </citation>
    <scope>NUCLEOTIDE SEQUENCE</scope>
    <source>
        <strain evidence="2">AP13</strain>
    </source>
</reference>
<dbReference type="AlphaFoldDB" id="A0A8T0VSG3"/>
<feature type="compositionally biased region" description="Pro residues" evidence="1">
    <location>
        <begin position="208"/>
        <end position="218"/>
    </location>
</feature>
<feature type="region of interest" description="Disordered" evidence="1">
    <location>
        <begin position="148"/>
        <end position="218"/>
    </location>
</feature>
<feature type="compositionally biased region" description="Basic and acidic residues" evidence="1">
    <location>
        <begin position="158"/>
        <end position="167"/>
    </location>
</feature>